<dbReference type="PANTHER" id="PTHR46191">
    <property type="match status" value="1"/>
</dbReference>
<keyword evidence="2" id="KW-1185">Reference proteome</keyword>
<gene>
    <name evidence="1" type="ORF">NSPZN2_100269</name>
</gene>
<dbReference type="SUPFAM" id="SSF56784">
    <property type="entry name" value="HAD-like"/>
    <property type="match status" value="1"/>
</dbReference>
<dbReference type="PANTHER" id="PTHR46191:SF2">
    <property type="entry name" value="HALOACID DEHALOGENASE-LIKE HYDROLASE DOMAIN-CONTAINING PROTEIN 3"/>
    <property type="match status" value="1"/>
</dbReference>
<dbReference type="Pfam" id="PF00702">
    <property type="entry name" value="Hydrolase"/>
    <property type="match status" value="1"/>
</dbReference>
<dbReference type="InterPro" id="IPR051828">
    <property type="entry name" value="HAD-like_hydrolase_domain"/>
</dbReference>
<dbReference type="Proteomes" id="UP000675880">
    <property type="component" value="Unassembled WGS sequence"/>
</dbReference>
<comment type="caution">
    <text evidence="1">The sequence shown here is derived from an EMBL/GenBank/DDBJ whole genome shotgun (WGS) entry which is preliminary data.</text>
</comment>
<organism evidence="1 2">
    <name type="scientific">Nitrospira defluvii</name>
    <dbReference type="NCBI Taxonomy" id="330214"/>
    <lineage>
        <taxon>Bacteria</taxon>
        <taxon>Pseudomonadati</taxon>
        <taxon>Nitrospirota</taxon>
        <taxon>Nitrospiria</taxon>
        <taxon>Nitrospirales</taxon>
        <taxon>Nitrospiraceae</taxon>
        <taxon>Nitrospira</taxon>
    </lineage>
</organism>
<dbReference type="Gene3D" id="1.10.150.720">
    <property type="entry name" value="Haloacid dehalogenase-like hydrolase"/>
    <property type="match status" value="1"/>
</dbReference>
<dbReference type="NCBIfam" id="TIGR01509">
    <property type="entry name" value="HAD-SF-IA-v3"/>
    <property type="match status" value="1"/>
</dbReference>
<dbReference type="NCBIfam" id="TIGR02252">
    <property type="entry name" value="DREG-2"/>
    <property type="match status" value="1"/>
</dbReference>
<dbReference type="InterPro" id="IPR023214">
    <property type="entry name" value="HAD_sf"/>
</dbReference>
<dbReference type="InterPro" id="IPR011949">
    <property type="entry name" value="HAD-SF_hydro_IA_REG-2-like"/>
</dbReference>
<dbReference type="SFLD" id="SFLDS00003">
    <property type="entry name" value="Haloacid_Dehalogenase"/>
    <property type="match status" value="1"/>
</dbReference>
<dbReference type="InterPro" id="IPR044924">
    <property type="entry name" value="HAD-SF_hydro_IA_REG-2-like_cap"/>
</dbReference>
<sequence>MSQSRIQVVFFDAADTLFHIQGSVAEIYLQHAERHGFRKTPDSLAAIKAAFARSFRDAPPPVFAATEPGAIKQSERLWWFDIVHNVFYRVGMFEKFDEFFEDVFARFAQAESWKLFPETLDVLKTLKDQGYELGIISNFDSRLFAVLRGLGIADFFDTITISSLAHAAKPSARIFEQALDKHAVDPEDALHVGDSERDDVKGAVAVGLTGVLLARGMPPGASSGTTIATLNEILPLLSRLQ</sequence>
<evidence type="ECO:0000313" key="1">
    <source>
        <dbReference type="EMBL" id="CAE6729236.1"/>
    </source>
</evidence>
<evidence type="ECO:0000313" key="2">
    <source>
        <dbReference type="Proteomes" id="UP000675880"/>
    </source>
</evidence>
<dbReference type="InterPro" id="IPR006439">
    <property type="entry name" value="HAD-SF_hydro_IA"/>
</dbReference>
<dbReference type="InterPro" id="IPR036412">
    <property type="entry name" value="HAD-like_sf"/>
</dbReference>
<dbReference type="Gene3D" id="3.40.50.1000">
    <property type="entry name" value="HAD superfamily/HAD-like"/>
    <property type="match status" value="1"/>
</dbReference>
<reference evidence="1 2" key="1">
    <citation type="submission" date="2021-02" db="EMBL/GenBank/DDBJ databases">
        <authorList>
            <person name="Han P."/>
        </authorList>
    </citation>
    <scope>NUCLEOTIDE SEQUENCE [LARGE SCALE GENOMIC DNA]</scope>
    <source>
        <strain evidence="1">Candidatus Nitrospira sp. ZN2</strain>
    </source>
</reference>
<proteinExistence type="predicted"/>
<accession>A0ABM8R2F1</accession>
<dbReference type="EMBL" id="CAJNBJ010000002">
    <property type="protein sequence ID" value="CAE6729236.1"/>
    <property type="molecule type" value="Genomic_DNA"/>
</dbReference>
<dbReference type="GO" id="GO:0016787">
    <property type="term" value="F:hydrolase activity"/>
    <property type="evidence" value="ECO:0007669"/>
    <property type="project" value="UniProtKB-KW"/>
</dbReference>
<dbReference type="NCBIfam" id="TIGR01549">
    <property type="entry name" value="HAD-SF-IA-v1"/>
    <property type="match status" value="1"/>
</dbReference>
<dbReference type="PRINTS" id="PR00413">
    <property type="entry name" value="HADHALOGNASE"/>
</dbReference>
<protein>
    <submittedName>
        <fullName evidence="1">Hydrolase</fullName>
    </submittedName>
</protein>
<dbReference type="RefSeq" id="WP_213041626.1">
    <property type="nucleotide sequence ID" value="NZ_CAJNBJ010000002.1"/>
</dbReference>
<dbReference type="SFLD" id="SFLDG01129">
    <property type="entry name" value="C1.5:_HAD__Beta-PGM__Phosphata"/>
    <property type="match status" value="1"/>
</dbReference>
<name>A0ABM8R2F1_9BACT</name>
<keyword evidence="1" id="KW-0378">Hydrolase</keyword>